<dbReference type="EC" id="2.4.1.-" evidence="6"/>
<feature type="compositionally biased region" description="Low complexity" evidence="7">
    <location>
        <begin position="380"/>
        <end position="470"/>
    </location>
</feature>
<keyword evidence="6" id="KW-0472">Membrane</keyword>
<dbReference type="Pfam" id="PF03198">
    <property type="entry name" value="Glyco_hydro_72"/>
    <property type="match status" value="1"/>
</dbReference>
<protein>
    <recommendedName>
        <fullName evidence="6">1,3-beta-glucanosyltransferase</fullName>
        <ecNumber evidence="6">2.4.1.-</ecNumber>
    </recommendedName>
</protein>
<sequence>MRPSLVLGLPLLGAVQAAVSPVSVYGNKFFNEDGSQFFLKGVAYQLTSDDPLIDADQCARDAALMKELGANSIRVYHVDSSADHSACMSTFSDAGIYLLVDLDTFATYLLPNDPGWSKTQYDAYAAVMDEFQKYDNTLGFFVGNEVIAQASQSLAAPYIKAAARDMKAYRDSKGYREIPVGYSAADIAELRPMLQDFLTCSANASDNVDFFSLNSYEWCGDATYSTSGYTNLEAQAVKFPVPIFFSETGCNVGGPRTFADQAAIFGDEMVNDWSGSIIYEWIQETNDYGLISYGPPADPTAVASNVVAGYTRAGTPTPVSPDFANLKAQWATLTPAGIKKADENTATLSTRACPAASSGAGAWLVDGDVKLPTIGEALATASSTSGSSNSAAATGTGASGTNTGSSASSKGSSATSTESSATSTKSSASGTGSSASGTVSSAADTGASKTGTGASASSSSSSQSPASPSSQVTKMTAGLLGVMMVFTLLL</sequence>
<dbReference type="OrthoDB" id="421038at2759"/>
<comment type="subcellular location">
    <subcellularLocation>
        <location evidence="1 6">Cell membrane</location>
        <topology evidence="1 6">Lipid-anchor</topology>
        <topology evidence="1 6">GPI-anchor</topology>
    </subcellularLocation>
</comment>
<keyword evidence="6" id="KW-0336">GPI-anchor</keyword>
<evidence type="ECO:0000313" key="9">
    <source>
        <dbReference type="Proteomes" id="UP000078576"/>
    </source>
</evidence>
<evidence type="ECO:0000313" key="8">
    <source>
        <dbReference type="EMBL" id="KUI57744.1"/>
    </source>
</evidence>
<evidence type="ECO:0000256" key="6">
    <source>
        <dbReference type="RuleBase" id="RU361209"/>
    </source>
</evidence>
<evidence type="ECO:0000256" key="5">
    <source>
        <dbReference type="ARBA" id="ARBA00023180"/>
    </source>
</evidence>
<dbReference type="GO" id="GO:0042124">
    <property type="term" value="F:1,3-beta-glucanosyltransferase activity"/>
    <property type="evidence" value="ECO:0007669"/>
    <property type="project" value="TreeGrafter"/>
</dbReference>
<evidence type="ECO:0000256" key="3">
    <source>
        <dbReference type="ARBA" id="ARBA00022729"/>
    </source>
</evidence>
<dbReference type="AlphaFoldDB" id="A0A194V1F4"/>
<keyword evidence="5" id="KW-0325">Glycoprotein</keyword>
<dbReference type="Gene3D" id="3.20.20.80">
    <property type="entry name" value="Glycosidases"/>
    <property type="match status" value="1"/>
</dbReference>
<dbReference type="FunFam" id="3.20.20.80:FF:000038">
    <property type="entry name" value="1,3-beta-glucanosyltransferase"/>
    <property type="match status" value="1"/>
</dbReference>
<keyword evidence="9" id="KW-1185">Reference proteome</keyword>
<dbReference type="PANTHER" id="PTHR31468:SF8">
    <property type="entry name" value="1,3-BETA-GLUCANOSYLTRANSFERASE GAS2"/>
    <property type="match status" value="1"/>
</dbReference>
<dbReference type="SUPFAM" id="SSF51445">
    <property type="entry name" value="(Trans)glycosidases"/>
    <property type="match status" value="1"/>
</dbReference>
<comment type="similarity">
    <text evidence="2 6">Belongs to the glycosyl hydrolase 72 family.</text>
</comment>
<dbReference type="GO" id="GO:0071970">
    <property type="term" value="P:fungal-type cell wall (1-&gt;3)-beta-D-glucan biosynthetic process"/>
    <property type="evidence" value="ECO:0007669"/>
    <property type="project" value="TreeGrafter"/>
</dbReference>
<reference evidence="9" key="1">
    <citation type="submission" date="2014-12" db="EMBL/GenBank/DDBJ databases">
        <title>Genome Sequence of Valsa Canker Pathogens Uncovers a Specific Adaption of Colonization on Woody Bark.</title>
        <authorList>
            <person name="Yin Z."/>
            <person name="Liu H."/>
            <person name="Gao X."/>
            <person name="Li Z."/>
            <person name="Song N."/>
            <person name="Ke X."/>
            <person name="Dai Q."/>
            <person name="Wu Y."/>
            <person name="Sun Y."/>
            <person name="Xu J.-R."/>
            <person name="Kang Z.K."/>
            <person name="Wang L."/>
            <person name="Huang L."/>
        </authorList>
    </citation>
    <scope>NUCLEOTIDE SEQUENCE [LARGE SCALE GENOMIC DNA]</scope>
    <source>
        <strain evidence="9">SXYL134</strain>
    </source>
</reference>
<keyword evidence="6" id="KW-0449">Lipoprotein</keyword>
<name>A0A194V1F4_CYTMA</name>
<comment type="function">
    <text evidence="6">Splits internally a 1,3-beta-glucan molecule and transfers the newly generated reducing end (the donor) to the non-reducing end of another 1,3-beta-glucan molecule (the acceptor) forming a 1,3-beta linkage, resulting in the elongation of 1,3-beta-glucan chains in the cell wall.</text>
</comment>
<dbReference type="PANTHER" id="PTHR31468">
    <property type="entry name" value="1,3-BETA-GLUCANOSYLTRANSFERASE GAS1"/>
    <property type="match status" value="1"/>
</dbReference>
<dbReference type="GO" id="GO:0005886">
    <property type="term" value="C:plasma membrane"/>
    <property type="evidence" value="ECO:0007669"/>
    <property type="project" value="UniProtKB-SubCell"/>
</dbReference>
<dbReference type="InterPro" id="IPR004886">
    <property type="entry name" value="Glucanosyltransferase"/>
</dbReference>
<evidence type="ECO:0000256" key="7">
    <source>
        <dbReference type="SAM" id="MobiDB-lite"/>
    </source>
</evidence>
<dbReference type="Proteomes" id="UP000078576">
    <property type="component" value="Unassembled WGS sequence"/>
</dbReference>
<accession>A0A194V1F4</accession>
<feature type="region of interest" description="Disordered" evidence="7">
    <location>
        <begin position="380"/>
        <end position="471"/>
    </location>
</feature>
<evidence type="ECO:0000256" key="1">
    <source>
        <dbReference type="ARBA" id="ARBA00004609"/>
    </source>
</evidence>
<keyword evidence="3 6" id="KW-0732">Signal</keyword>
<evidence type="ECO:0000256" key="4">
    <source>
        <dbReference type="ARBA" id="ARBA00023157"/>
    </source>
</evidence>
<feature type="chain" id="PRO_5008443784" description="1,3-beta-glucanosyltransferase" evidence="6">
    <location>
        <begin position="18"/>
        <end position="490"/>
    </location>
</feature>
<keyword evidence="6" id="KW-0808">Transferase</keyword>
<dbReference type="GO" id="GO:0098552">
    <property type="term" value="C:side of membrane"/>
    <property type="evidence" value="ECO:0007669"/>
    <property type="project" value="UniProtKB-KW"/>
</dbReference>
<dbReference type="InterPro" id="IPR017853">
    <property type="entry name" value="GH"/>
</dbReference>
<keyword evidence="4" id="KW-1015">Disulfide bond</keyword>
<proteinExistence type="inferred from homology"/>
<organism evidence="8 9">
    <name type="scientific">Cytospora mali</name>
    <name type="common">Apple Valsa canker fungus</name>
    <name type="synonym">Valsa mali</name>
    <dbReference type="NCBI Taxonomy" id="578113"/>
    <lineage>
        <taxon>Eukaryota</taxon>
        <taxon>Fungi</taxon>
        <taxon>Dikarya</taxon>
        <taxon>Ascomycota</taxon>
        <taxon>Pezizomycotina</taxon>
        <taxon>Sordariomycetes</taxon>
        <taxon>Sordariomycetidae</taxon>
        <taxon>Diaporthales</taxon>
        <taxon>Cytosporaceae</taxon>
        <taxon>Cytospora</taxon>
    </lineage>
</organism>
<dbReference type="EMBL" id="KN714703">
    <property type="protein sequence ID" value="KUI57744.1"/>
    <property type="molecule type" value="Genomic_DNA"/>
</dbReference>
<gene>
    <name evidence="8" type="ORF">VP1G_04981</name>
</gene>
<feature type="signal peptide" evidence="6">
    <location>
        <begin position="1"/>
        <end position="17"/>
    </location>
</feature>
<evidence type="ECO:0000256" key="2">
    <source>
        <dbReference type="ARBA" id="ARBA00007528"/>
    </source>
</evidence>
<dbReference type="GO" id="GO:0031505">
    <property type="term" value="P:fungal-type cell wall organization"/>
    <property type="evidence" value="ECO:0007669"/>
    <property type="project" value="TreeGrafter"/>
</dbReference>